<dbReference type="AlphaFoldDB" id="A0AAV6UBU4"/>
<gene>
    <name evidence="2" type="ORF">JTE90_018743</name>
</gene>
<feature type="signal peptide" evidence="1">
    <location>
        <begin position="1"/>
        <end position="17"/>
    </location>
</feature>
<organism evidence="2 3">
    <name type="scientific">Oedothorax gibbosus</name>
    <dbReference type="NCBI Taxonomy" id="931172"/>
    <lineage>
        <taxon>Eukaryota</taxon>
        <taxon>Metazoa</taxon>
        <taxon>Ecdysozoa</taxon>
        <taxon>Arthropoda</taxon>
        <taxon>Chelicerata</taxon>
        <taxon>Arachnida</taxon>
        <taxon>Araneae</taxon>
        <taxon>Araneomorphae</taxon>
        <taxon>Entelegynae</taxon>
        <taxon>Araneoidea</taxon>
        <taxon>Linyphiidae</taxon>
        <taxon>Erigoninae</taxon>
        <taxon>Oedothorax</taxon>
    </lineage>
</organism>
<keyword evidence="1" id="KW-0732">Signal</keyword>
<proteinExistence type="predicted"/>
<reference evidence="2 3" key="1">
    <citation type="journal article" date="2022" name="Nat. Ecol. Evol.">
        <title>A masculinizing supergene underlies an exaggerated male reproductive morph in a spider.</title>
        <authorList>
            <person name="Hendrickx F."/>
            <person name="De Corte Z."/>
            <person name="Sonet G."/>
            <person name="Van Belleghem S.M."/>
            <person name="Kostlbacher S."/>
            <person name="Vangestel C."/>
        </authorList>
    </citation>
    <scope>NUCLEOTIDE SEQUENCE [LARGE SCALE GENOMIC DNA]</scope>
    <source>
        <strain evidence="2">W744_W776</strain>
    </source>
</reference>
<dbReference type="EMBL" id="JAFNEN010000511">
    <property type="protein sequence ID" value="KAG8181506.1"/>
    <property type="molecule type" value="Genomic_DNA"/>
</dbReference>
<evidence type="ECO:0000313" key="2">
    <source>
        <dbReference type="EMBL" id="KAG8181506.1"/>
    </source>
</evidence>
<dbReference type="Proteomes" id="UP000827092">
    <property type="component" value="Unassembled WGS sequence"/>
</dbReference>
<protein>
    <submittedName>
        <fullName evidence="2">Uncharacterized protein</fullName>
    </submittedName>
</protein>
<evidence type="ECO:0000313" key="3">
    <source>
        <dbReference type="Proteomes" id="UP000827092"/>
    </source>
</evidence>
<evidence type="ECO:0000256" key="1">
    <source>
        <dbReference type="SAM" id="SignalP"/>
    </source>
</evidence>
<comment type="caution">
    <text evidence="2">The sequence shown here is derived from an EMBL/GenBank/DDBJ whole genome shotgun (WGS) entry which is preliminary data.</text>
</comment>
<name>A0AAV6UBU4_9ARAC</name>
<feature type="chain" id="PRO_5043697790" evidence="1">
    <location>
        <begin position="18"/>
        <end position="772"/>
    </location>
</feature>
<sequence>MKISLLLVILCAHCSTSFLTLKDFKQGPLLQCYDDRIENRMTNEIINGQEYPLPSSMEAFISLVERLENAYPTMPATDIIQKLFLAFRVDKLSAGFRKWEGMNTYEIEKAFFNVPDSPSYPWKEEDFTRDEKCALHFMLSHNVNASALRNNQEELDDDGNTKNPRENGVVSLHGKWKHAISLSKVLLGILSGLSGNNQMNAVDIFRKIKGNRDAQDITNVKVNRLIGVTLGDLISVYVNEFDLPISFLPNGMWNDLSCTTRYTLSSNNKRFITNSDLRGAIDGLIIGKKLEEKIQIYQKVRLSQILRMYYGPTGLIEDFDVTTKSDSQWCNRERNLETIVNLKEELNKFHKLYCASISISPEETADQEINEIVSFLSKSSEILSEMTGEASSECSGSEATLDKKCTTPFDIFAILDLSTPDLQRNFQVEVIGNLSLNFDVRPNGNSIGVYTNLNPSQNKGLQIIVNNTGISGCQSCFSKYLNKRGSKNSELQVFENLNQTLTEYVEYYDETQKEITDVQSGAPAKVILYFNYGSPPSGDYKLGQAIWEVEKYFREATILVIGPSKDALKMVTKNDDMDIFQPPSSAANAADFAAKLKSRICKAPAEFQFKECNRSSRTTEAENRKISTISVNKKQYWAMYPKYFLKSRNIVLKFKALEGAQIKVCYSRAYYRIIEDNNQYIECYDSGEEIKFYANNPCHRYNEHNCDPFYFSIEGKKTPTTACESTKCSTLKDIQFEFQHEGISCNSASFLSSSTLALVFAWIMFSILKHSN</sequence>
<accession>A0AAV6UBU4</accession>
<keyword evidence="3" id="KW-1185">Reference proteome</keyword>